<evidence type="ECO:0000313" key="2">
    <source>
        <dbReference type="EMBL" id="RHX89046.1"/>
    </source>
</evidence>
<evidence type="ECO:0000313" key="3">
    <source>
        <dbReference type="Proteomes" id="UP000265798"/>
    </source>
</evidence>
<gene>
    <name evidence="2" type="ORF">DLM75_14365</name>
</gene>
<proteinExistence type="predicted"/>
<protein>
    <submittedName>
        <fullName evidence="2">Uncharacterized protein</fullName>
    </submittedName>
</protein>
<keyword evidence="1" id="KW-0472">Membrane</keyword>
<keyword evidence="1" id="KW-1133">Transmembrane helix</keyword>
<dbReference type="AlphaFoldDB" id="A0A396Z5T2"/>
<dbReference type="RefSeq" id="WP_118969212.1">
    <property type="nucleotide sequence ID" value="NZ_QHCT01000004.1"/>
</dbReference>
<organism evidence="2 3">
    <name type="scientific">Leptospira stimsonii</name>
    <dbReference type="NCBI Taxonomy" id="2202203"/>
    <lineage>
        <taxon>Bacteria</taxon>
        <taxon>Pseudomonadati</taxon>
        <taxon>Spirochaetota</taxon>
        <taxon>Spirochaetia</taxon>
        <taxon>Leptospirales</taxon>
        <taxon>Leptospiraceae</taxon>
        <taxon>Leptospira</taxon>
    </lineage>
</organism>
<feature type="transmembrane region" description="Helical" evidence="1">
    <location>
        <begin position="70"/>
        <end position="93"/>
    </location>
</feature>
<feature type="transmembrane region" description="Helical" evidence="1">
    <location>
        <begin position="32"/>
        <end position="50"/>
    </location>
</feature>
<dbReference type="Proteomes" id="UP000265798">
    <property type="component" value="Unassembled WGS sequence"/>
</dbReference>
<sequence length="228" mass="26238">MIFVNILSIGFLIVCLVYSYYFFKGKIHFRNFISLTLVILSFLVFLWVFQHFAFELTKINSNIIDTYLKIIGIFGALVFFTYQFVSGVFYTGIGIKLDCKSRLNDGKRLIYLHAEVTSKTNFIKIYDAKAFNTPISSDLIAGTSVEMKVLGTKRHEYENNFLTSKYIQGLNGNLQINPNDEMTFAVIGEFPDPTKTLLIEFVLLGKNFFYLFPEQWKSSILIIPSLED</sequence>
<keyword evidence="1" id="KW-0812">Transmembrane</keyword>
<name>A0A396Z5T2_9LEPT</name>
<reference evidence="3" key="1">
    <citation type="submission" date="2018-05" db="EMBL/GenBank/DDBJ databases">
        <title>Leptospira yasudae sp. nov. and Leptospira stimsonii sp. nov., two pathogenic species of the genus Leptospira isolated from environmental sources.</title>
        <authorList>
            <person name="Casanovas-Massana A."/>
            <person name="Hamond C."/>
            <person name="Santos L.A."/>
            <person name="Hacker K.P."/>
            <person name="Balassiano I."/>
            <person name="Medeiros M.A."/>
            <person name="Reis M.G."/>
            <person name="Ko A.I."/>
            <person name="Wunder E.A."/>
        </authorList>
    </citation>
    <scope>NUCLEOTIDE SEQUENCE [LARGE SCALE GENOMIC DNA]</scope>
    <source>
        <strain evidence="3">Yale</strain>
    </source>
</reference>
<evidence type="ECO:0000256" key="1">
    <source>
        <dbReference type="SAM" id="Phobius"/>
    </source>
</evidence>
<dbReference type="EMBL" id="QHCT01000004">
    <property type="protein sequence ID" value="RHX89046.1"/>
    <property type="molecule type" value="Genomic_DNA"/>
</dbReference>
<feature type="transmembrane region" description="Helical" evidence="1">
    <location>
        <begin position="6"/>
        <end position="23"/>
    </location>
</feature>
<comment type="caution">
    <text evidence="2">The sequence shown here is derived from an EMBL/GenBank/DDBJ whole genome shotgun (WGS) entry which is preliminary data.</text>
</comment>
<accession>A0A396Z5T2</accession>